<dbReference type="RefSeq" id="WP_067399110.1">
    <property type="nucleotide sequence ID" value="NZ_LZEY01000003.1"/>
</dbReference>
<dbReference type="OrthoDB" id="1522627at2"/>
<organism evidence="3 4">
    <name type="scientific">Morganella psychrotolerans</name>
    <dbReference type="NCBI Taxonomy" id="368603"/>
    <lineage>
        <taxon>Bacteria</taxon>
        <taxon>Pseudomonadati</taxon>
        <taxon>Pseudomonadota</taxon>
        <taxon>Gammaproteobacteria</taxon>
        <taxon>Enterobacterales</taxon>
        <taxon>Morganellaceae</taxon>
        <taxon>Morganella</taxon>
    </lineage>
</organism>
<dbReference type="EMBL" id="LZEY01000003">
    <property type="protein sequence ID" value="OBU13008.1"/>
    <property type="molecule type" value="Genomic_DNA"/>
</dbReference>
<feature type="domain" description="DUF4431" evidence="2">
    <location>
        <begin position="169"/>
        <end position="214"/>
    </location>
</feature>
<feature type="signal peptide" evidence="1">
    <location>
        <begin position="1"/>
        <end position="18"/>
    </location>
</feature>
<name>A0A1B8HT20_9GAMM</name>
<keyword evidence="1" id="KW-0732">Signal</keyword>
<dbReference type="Proteomes" id="UP000092377">
    <property type="component" value="Unassembled WGS sequence"/>
</dbReference>
<keyword evidence="4" id="KW-1185">Reference proteome</keyword>
<evidence type="ECO:0000256" key="1">
    <source>
        <dbReference type="SAM" id="SignalP"/>
    </source>
</evidence>
<evidence type="ECO:0000259" key="2">
    <source>
        <dbReference type="Pfam" id="PF14485"/>
    </source>
</evidence>
<dbReference type="InterPro" id="IPR027826">
    <property type="entry name" value="DUF4431"/>
</dbReference>
<dbReference type="AlphaFoldDB" id="A0A1B8HT20"/>
<feature type="chain" id="PRO_5008609989" description="DUF4431 domain-containing protein" evidence="1">
    <location>
        <begin position="19"/>
        <end position="333"/>
    </location>
</feature>
<gene>
    <name evidence="3" type="ORF">AYY18_14190</name>
</gene>
<protein>
    <recommendedName>
        <fullName evidence="2">DUF4431 domain-containing protein</fullName>
    </recommendedName>
</protein>
<evidence type="ECO:0000313" key="3">
    <source>
        <dbReference type="EMBL" id="OBU13008.1"/>
    </source>
</evidence>
<comment type="caution">
    <text evidence="3">The sequence shown here is derived from an EMBL/GenBank/DDBJ whole genome shotgun (WGS) entry which is preliminary data.</text>
</comment>
<dbReference type="Pfam" id="PF14485">
    <property type="entry name" value="DUF4431"/>
    <property type="match status" value="1"/>
</dbReference>
<reference evidence="4" key="1">
    <citation type="submission" date="2016-06" db="EMBL/GenBank/DDBJ databases">
        <authorList>
            <person name="Butler K."/>
        </authorList>
    </citation>
    <scope>NUCLEOTIDE SEQUENCE [LARGE SCALE GENOMIC DNA]</scope>
    <source>
        <strain evidence="4">GCSL-Mp20</strain>
    </source>
</reference>
<accession>A0A1B8HT20</accession>
<evidence type="ECO:0000313" key="4">
    <source>
        <dbReference type="Proteomes" id="UP000092377"/>
    </source>
</evidence>
<sequence>MKRVIVVSSLIFSSVTLAAGFDCSKASSKVEKLICDTPSLSKADDELYVDYLQAKLVTGNSTEFKKIVGQNWKLREKNCDTEQCLLNWYKKSTDLYRNIASSKSSDTNKTEDSQVKAYYYGEPVELQGFMLNERSGFPSLRLADIISVTTRNGVDEPDAQTAFGVGVTQLVMSDEKWWSIFNKNQGKVVTVTCNLFSAHTIHHKTPVLCSVINIKVEKDEAEPAPIKEKASKPVTASRKKTADDFFYEHPNLATFNIKRAVKTQSLGNAFSDIALEDTGSKSKLKATSDLMREHGYEYTKIAIPQLQELCAMGMTSMHGLDADDCERLQSYNP</sequence>
<proteinExistence type="predicted"/>